<name>A0ABT0YFI1_9ACTN</name>
<evidence type="ECO:0000259" key="1">
    <source>
        <dbReference type="Pfam" id="PF09995"/>
    </source>
</evidence>
<comment type="caution">
    <text evidence="2">The sequence shown here is derived from an EMBL/GenBank/DDBJ whole genome shotgun (WGS) entry which is preliminary data.</text>
</comment>
<dbReference type="Proteomes" id="UP001523216">
    <property type="component" value="Unassembled WGS sequence"/>
</dbReference>
<dbReference type="InterPro" id="IPR018713">
    <property type="entry name" value="MPAB/Lcp_cat_dom"/>
</dbReference>
<keyword evidence="3" id="KW-1185">Reference proteome</keyword>
<reference evidence="2 3" key="1">
    <citation type="submission" date="2022-06" db="EMBL/GenBank/DDBJ databases">
        <title>Actinoplanes abujensis sp. nov., isolated from Nigerian arid soil.</title>
        <authorList>
            <person name="Ding P."/>
        </authorList>
    </citation>
    <scope>NUCLEOTIDE SEQUENCE [LARGE SCALE GENOMIC DNA]</scope>
    <source>
        <strain evidence="3">TRM88002</strain>
    </source>
</reference>
<evidence type="ECO:0000313" key="3">
    <source>
        <dbReference type="Proteomes" id="UP001523216"/>
    </source>
</evidence>
<evidence type="ECO:0000313" key="2">
    <source>
        <dbReference type="EMBL" id="MCM4084820.1"/>
    </source>
</evidence>
<proteinExistence type="predicted"/>
<protein>
    <submittedName>
        <fullName evidence="2">DUF2236 domain-containing protein</fullName>
    </submittedName>
</protein>
<dbReference type="RefSeq" id="WP_251804558.1">
    <property type="nucleotide sequence ID" value="NZ_JAMQOL010000084.1"/>
</dbReference>
<sequence length="49" mass="5468">MLLQIARPLVARGVYEHSDFAARPLARLRSTFLYSYAVLFGSAGTVRPE</sequence>
<gene>
    <name evidence="2" type="ORF">LXN57_45565</name>
</gene>
<organism evidence="2 3">
    <name type="scientific">Paractinoplanes hotanensis</name>
    <dbReference type="NCBI Taxonomy" id="2906497"/>
    <lineage>
        <taxon>Bacteria</taxon>
        <taxon>Bacillati</taxon>
        <taxon>Actinomycetota</taxon>
        <taxon>Actinomycetes</taxon>
        <taxon>Micromonosporales</taxon>
        <taxon>Micromonosporaceae</taxon>
        <taxon>Paractinoplanes</taxon>
    </lineage>
</organism>
<accession>A0ABT0YFI1</accession>
<feature type="domain" description="ER-bound oxygenase mpaB/mpaB'/Rubber oxygenase catalytic" evidence="1">
    <location>
        <begin position="2"/>
        <end position="44"/>
    </location>
</feature>
<dbReference type="EMBL" id="JAMQOL010000084">
    <property type="protein sequence ID" value="MCM4084820.1"/>
    <property type="molecule type" value="Genomic_DNA"/>
</dbReference>
<dbReference type="Pfam" id="PF09995">
    <property type="entry name" value="MPAB_Lcp_cat"/>
    <property type="match status" value="1"/>
</dbReference>